<dbReference type="PANTHER" id="PTHR40252:SF2">
    <property type="entry name" value="BLR0328 PROTEIN"/>
    <property type="match status" value="1"/>
</dbReference>
<evidence type="ECO:0000313" key="3">
    <source>
        <dbReference type="EMBL" id="PNG25747.1"/>
    </source>
</evidence>
<dbReference type="InterPro" id="IPR019494">
    <property type="entry name" value="FIST_C"/>
</dbReference>
<feature type="domain" description="FIST C-domain" evidence="2">
    <location>
        <begin position="234"/>
        <end position="364"/>
    </location>
</feature>
<dbReference type="Pfam" id="PF08495">
    <property type="entry name" value="FIST"/>
    <property type="match status" value="1"/>
</dbReference>
<dbReference type="SMART" id="SM00897">
    <property type="entry name" value="FIST"/>
    <property type="match status" value="1"/>
</dbReference>
<evidence type="ECO:0000259" key="2">
    <source>
        <dbReference type="SMART" id="SM01204"/>
    </source>
</evidence>
<sequence>MSGRGAIRRGFSTAPDPVTAVREFHDAISQPDMGLVVFFCSYSFDLNVLEPELRRMFAGVQMIGCTTAGEITPIGYLDGSITGFSIAASHCVAATALMQNLSRFQMSDGHAATQKVVSAMGEKGYTLDPRDSFALLLIDGMSRNEEVVLASMHLLMDMTPLVGGSAADNLCLNGAFVYCDGAFHSDAALLAAIRIKAPFRILKCQHLIGSDERMVVTRADPHSRKVFELNGEPAAREYARLLNLPERALTPSTFSAYPLMVKIGPDFHVRSIQAAHFDDSLTFFCAIDEGVVLRLAKSEAVLPNLAAFFEGVNESFGRPELVIGFDCIYRSLALEKAQTKRLAGELLAANHVIGFSTYGEQFAGMHLNQTFTAIAIGKPYDDL</sequence>
<dbReference type="SMART" id="SM01204">
    <property type="entry name" value="FIST_C"/>
    <property type="match status" value="1"/>
</dbReference>
<dbReference type="InterPro" id="IPR013702">
    <property type="entry name" value="FIST_domain_N"/>
</dbReference>
<dbReference type="PANTHER" id="PTHR40252">
    <property type="entry name" value="BLR0328 PROTEIN"/>
    <property type="match status" value="1"/>
</dbReference>
<feature type="domain" description="FIST" evidence="1">
    <location>
        <begin position="32"/>
        <end position="233"/>
    </location>
</feature>
<proteinExistence type="predicted"/>
<evidence type="ECO:0000313" key="4">
    <source>
        <dbReference type="Proteomes" id="UP000236286"/>
    </source>
</evidence>
<dbReference type="RefSeq" id="WP_102843901.1">
    <property type="nucleotide sequence ID" value="NZ_PDZR01000012.1"/>
</dbReference>
<gene>
    <name evidence="3" type="ORF">CR492_11545</name>
</gene>
<reference evidence="3 4" key="1">
    <citation type="submission" date="2017-10" db="EMBL/GenBank/DDBJ databases">
        <title>Genome announcement of Methylocella silvestris TVC from permafrost.</title>
        <authorList>
            <person name="Wang J."/>
            <person name="Geng K."/>
            <person name="Ul-Haque F."/>
            <person name="Crombie A.T."/>
            <person name="Street L.E."/>
            <person name="Wookey P.A."/>
            <person name="Murrell J.C."/>
            <person name="Pratscher J."/>
        </authorList>
    </citation>
    <scope>NUCLEOTIDE SEQUENCE [LARGE SCALE GENOMIC DNA]</scope>
    <source>
        <strain evidence="3 4">TVC</strain>
    </source>
</reference>
<dbReference type="Pfam" id="PF10442">
    <property type="entry name" value="FIST_C"/>
    <property type="match status" value="1"/>
</dbReference>
<evidence type="ECO:0000259" key="1">
    <source>
        <dbReference type="SMART" id="SM00897"/>
    </source>
</evidence>
<comment type="caution">
    <text evidence="3">The sequence shown here is derived from an EMBL/GenBank/DDBJ whole genome shotgun (WGS) entry which is preliminary data.</text>
</comment>
<name>A0A2J7TG50_METSI</name>
<dbReference type="OrthoDB" id="9807948at2"/>
<dbReference type="EMBL" id="PDZR01000012">
    <property type="protein sequence ID" value="PNG25747.1"/>
    <property type="molecule type" value="Genomic_DNA"/>
</dbReference>
<dbReference type="AlphaFoldDB" id="A0A2J7TG50"/>
<protein>
    <submittedName>
        <fullName evidence="3">FIST domain containing protein</fullName>
    </submittedName>
</protein>
<dbReference type="Proteomes" id="UP000236286">
    <property type="component" value="Unassembled WGS sequence"/>
</dbReference>
<accession>A0A2J7TG50</accession>
<organism evidence="3 4">
    <name type="scientific">Methylocella silvestris</name>
    <dbReference type="NCBI Taxonomy" id="199596"/>
    <lineage>
        <taxon>Bacteria</taxon>
        <taxon>Pseudomonadati</taxon>
        <taxon>Pseudomonadota</taxon>
        <taxon>Alphaproteobacteria</taxon>
        <taxon>Hyphomicrobiales</taxon>
        <taxon>Beijerinckiaceae</taxon>
        <taxon>Methylocella</taxon>
    </lineage>
</organism>